<dbReference type="Pfam" id="PF12833">
    <property type="entry name" value="HTH_18"/>
    <property type="match status" value="1"/>
</dbReference>
<gene>
    <name evidence="5" type="ORF">HP550_18155</name>
</gene>
<evidence type="ECO:0000256" key="2">
    <source>
        <dbReference type="ARBA" id="ARBA00023125"/>
    </source>
</evidence>
<organism evidence="5 6">
    <name type="scientific">Cellulomonas humilata</name>
    <dbReference type="NCBI Taxonomy" id="144055"/>
    <lineage>
        <taxon>Bacteria</taxon>
        <taxon>Bacillati</taxon>
        <taxon>Actinomycetota</taxon>
        <taxon>Actinomycetes</taxon>
        <taxon>Micrococcales</taxon>
        <taxon>Cellulomonadaceae</taxon>
        <taxon>Cellulomonas</taxon>
    </lineage>
</organism>
<feature type="domain" description="HTH araC/xylS-type" evidence="4">
    <location>
        <begin position="215"/>
        <end position="316"/>
    </location>
</feature>
<sequence>MSLVLRSDDLPPDDRIEIIHDAIWAGVLPVEIDYDRPGPQIEVLCKVAQAGPVNFSSARSTPTMLRRTPALARQDHDPTVFLAVQVSGTTMVAQGDHQAVLRAGDMVVYESTRPYTVLNTDRTELHYFQVPRSALALADGALAAVTGLRIGPDNNALAAVVAPYFDSLGSTDVLDDPTAAALVAGPSIDLLRALIATHVADPGLAAAPLHGSLVLRVQEYVRAHLADRGLSAATIAAAHHVSVRHLYAELARAGIRLGDWIRTARLEACRRDLRDPASAHLTAATVGARWGFADASHFGRLFRDAFGTTPREWRLAGPAGVA</sequence>
<keyword evidence="3" id="KW-0804">Transcription</keyword>
<comment type="caution">
    <text evidence="5">The sequence shown here is derived from an EMBL/GenBank/DDBJ whole genome shotgun (WGS) entry which is preliminary data.</text>
</comment>
<dbReference type="PANTHER" id="PTHR46796">
    <property type="entry name" value="HTH-TYPE TRANSCRIPTIONAL ACTIVATOR RHAS-RELATED"/>
    <property type="match status" value="1"/>
</dbReference>
<keyword evidence="1" id="KW-0805">Transcription regulation</keyword>
<dbReference type="EMBL" id="JABMCI010000070">
    <property type="protein sequence ID" value="NUU19176.1"/>
    <property type="molecule type" value="Genomic_DNA"/>
</dbReference>
<dbReference type="InterPro" id="IPR035418">
    <property type="entry name" value="AraC-bd_2"/>
</dbReference>
<dbReference type="GO" id="GO:0003700">
    <property type="term" value="F:DNA-binding transcription factor activity"/>
    <property type="evidence" value="ECO:0007669"/>
    <property type="project" value="InterPro"/>
</dbReference>
<dbReference type="Gene3D" id="1.10.10.60">
    <property type="entry name" value="Homeodomain-like"/>
    <property type="match status" value="1"/>
</dbReference>
<dbReference type="GO" id="GO:0043565">
    <property type="term" value="F:sequence-specific DNA binding"/>
    <property type="evidence" value="ECO:0007669"/>
    <property type="project" value="InterPro"/>
</dbReference>
<dbReference type="Pfam" id="PF14525">
    <property type="entry name" value="AraC_binding_2"/>
    <property type="match status" value="1"/>
</dbReference>
<reference evidence="5 6" key="1">
    <citation type="submission" date="2020-05" db="EMBL/GenBank/DDBJ databases">
        <title>Genome Sequencing of Type Strains.</title>
        <authorList>
            <person name="Lemaire J.F."/>
            <person name="Inderbitzin P."/>
            <person name="Gregorio O.A."/>
            <person name="Collins S.B."/>
            <person name="Wespe N."/>
            <person name="Knight-Connoni V."/>
        </authorList>
    </citation>
    <scope>NUCLEOTIDE SEQUENCE [LARGE SCALE GENOMIC DNA]</scope>
    <source>
        <strain evidence="5 6">ATCC 25174</strain>
    </source>
</reference>
<dbReference type="PANTHER" id="PTHR46796:SF6">
    <property type="entry name" value="ARAC SUBFAMILY"/>
    <property type="match status" value="1"/>
</dbReference>
<dbReference type="InterPro" id="IPR009057">
    <property type="entry name" value="Homeodomain-like_sf"/>
</dbReference>
<dbReference type="InterPro" id="IPR050204">
    <property type="entry name" value="AraC_XylS_family_regulators"/>
</dbReference>
<evidence type="ECO:0000313" key="5">
    <source>
        <dbReference type="EMBL" id="NUU19176.1"/>
    </source>
</evidence>
<evidence type="ECO:0000256" key="1">
    <source>
        <dbReference type="ARBA" id="ARBA00023015"/>
    </source>
</evidence>
<dbReference type="RefSeq" id="WP_175349082.1">
    <property type="nucleotide sequence ID" value="NZ_JABMCI010000070.1"/>
</dbReference>
<dbReference type="SMART" id="SM00342">
    <property type="entry name" value="HTH_ARAC"/>
    <property type="match status" value="1"/>
</dbReference>
<dbReference type="PROSITE" id="PS01124">
    <property type="entry name" value="HTH_ARAC_FAMILY_2"/>
    <property type="match status" value="1"/>
</dbReference>
<protein>
    <submittedName>
        <fullName evidence="5">Helix-turn-helix domain-containing protein</fullName>
    </submittedName>
</protein>
<proteinExistence type="predicted"/>
<dbReference type="SUPFAM" id="SSF46689">
    <property type="entry name" value="Homeodomain-like"/>
    <property type="match status" value="1"/>
</dbReference>
<evidence type="ECO:0000259" key="4">
    <source>
        <dbReference type="PROSITE" id="PS01124"/>
    </source>
</evidence>
<evidence type="ECO:0000256" key="3">
    <source>
        <dbReference type="ARBA" id="ARBA00023163"/>
    </source>
</evidence>
<keyword evidence="2" id="KW-0238">DNA-binding</keyword>
<accession>A0A7Y6DY36</accession>
<name>A0A7Y6DY36_9CELL</name>
<keyword evidence="6" id="KW-1185">Reference proteome</keyword>
<evidence type="ECO:0000313" key="6">
    <source>
        <dbReference type="Proteomes" id="UP000565724"/>
    </source>
</evidence>
<dbReference type="AlphaFoldDB" id="A0A7Y6DY36"/>
<dbReference type="Proteomes" id="UP000565724">
    <property type="component" value="Unassembled WGS sequence"/>
</dbReference>
<dbReference type="InterPro" id="IPR018060">
    <property type="entry name" value="HTH_AraC"/>
</dbReference>